<feature type="repeat" description="Pumilio" evidence="15">
    <location>
        <begin position="1302"/>
        <end position="1337"/>
    </location>
</feature>
<comment type="similarity">
    <text evidence="4">Belongs to the amidase family.</text>
</comment>
<feature type="compositionally biased region" description="Polar residues" evidence="16">
    <location>
        <begin position="1210"/>
        <end position="1219"/>
    </location>
</feature>
<dbReference type="InterPro" id="IPR023631">
    <property type="entry name" value="Amidase_dom"/>
</dbReference>
<dbReference type="SUPFAM" id="SSF75304">
    <property type="entry name" value="Amidase signature (AS) enzymes"/>
    <property type="match status" value="1"/>
</dbReference>
<feature type="repeat" description="ARM" evidence="14">
    <location>
        <begin position="885"/>
        <end position="928"/>
    </location>
</feature>
<feature type="repeat" description="Pumilio" evidence="15">
    <location>
        <begin position="1338"/>
        <end position="1374"/>
    </location>
</feature>
<evidence type="ECO:0000256" key="1">
    <source>
        <dbReference type="ARBA" id="ARBA00001311"/>
    </source>
</evidence>
<name>A0A4T0NIJ3_9BASI</name>
<evidence type="ECO:0000256" key="13">
    <source>
        <dbReference type="ARBA" id="ARBA00026209"/>
    </source>
</evidence>
<dbReference type="SMART" id="SM00025">
    <property type="entry name" value="Pumilio"/>
    <property type="match status" value="6"/>
</dbReference>
<evidence type="ECO:0000256" key="9">
    <source>
        <dbReference type="ARBA" id="ARBA00022801"/>
    </source>
</evidence>
<evidence type="ECO:0000256" key="11">
    <source>
        <dbReference type="ARBA" id="ARBA00023288"/>
    </source>
</evidence>
<feature type="region of interest" description="Disordered" evidence="16">
    <location>
        <begin position="1114"/>
        <end position="1140"/>
    </location>
</feature>
<feature type="repeat" description="Pumilio" evidence="15">
    <location>
        <begin position="1447"/>
        <end position="1482"/>
    </location>
</feature>
<evidence type="ECO:0000256" key="12">
    <source>
        <dbReference type="ARBA" id="ARBA00024821"/>
    </source>
</evidence>
<comment type="caution">
    <text evidence="18">The sequence shown here is derived from an EMBL/GenBank/DDBJ whole genome shotgun (WGS) entry which is preliminary data.</text>
</comment>
<feature type="repeat" description="ARM" evidence="14">
    <location>
        <begin position="844"/>
        <end position="886"/>
    </location>
</feature>
<dbReference type="InterPro" id="IPR036928">
    <property type="entry name" value="AS_sf"/>
</dbReference>
<evidence type="ECO:0000313" key="19">
    <source>
        <dbReference type="Proteomes" id="UP000307169"/>
    </source>
</evidence>
<dbReference type="Gene3D" id="1.25.10.10">
    <property type="entry name" value="Leucine-rich Repeat Variant"/>
    <property type="match status" value="4"/>
</dbReference>
<keyword evidence="8" id="KW-0677">Repeat</keyword>
<keyword evidence="7" id="KW-0519">Myristate</keyword>
<evidence type="ECO:0000256" key="6">
    <source>
        <dbReference type="ARBA" id="ARBA00022554"/>
    </source>
</evidence>
<dbReference type="EC" id="3.5.1.4" evidence="5"/>
<dbReference type="GO" id="GO:0003723">
    <property type="term" value="F:RNA binding"/>
    <property type="evidence" value="ECO:0007669"/>
    <property type="project" value="InterPro"/>
</dbReference>
<comment type="subcellular location">
    <subcellularLocation>
        <location evidence="2">Vacuole membrane</location>
        <topology evidence="2">Lipid-anchor</topology>
    </subcellularLocation>
</comment>
<evidence type="ECO:0000256" key="8">
    <source>
        <dbReference type="ARBA" id="ARBA00022737"/>
    </source>
</evidence>
<evidence type="ECO:0000256" key="16">
    <source>
        <dbReference type="SAM" id="MobiDB-lite"/>
    </source>
</evidence>
<gene>
    <name evidence="18" type="ORF">E3Q17_04018</name>
</gene>
<keyword evidence="6" id="KW-0926">Vacuole</keyword>
<comment type="function">
    <text evidence="12">Functions in both vacuole inheritance and protein targeting from the cytoplasm to vacuole.</text>
</comment>
<organism evidence="18 19">
    <name type="scientific">Wallemia mellicola</name>
    <dbReference type="NCBI Taxonomy" id="1708541"/>
    <lineage>
        <taxon>Eukaryota</taxon>
        <taxon>Fungi</taxon>
        <taxon>Dikarya</taxon>
        <taxon>Basidiomycota</taxon>
        <taxon>Wallemiomycotina</taxon>
        <taxon>Wallemiomycetes</taxon>
        <taxon>Wallemiales</taxon>
        <taxon>Wallemiaceae</taxon>
        <taxon>Wallemia</taxon>
    </lineage>
</organism>
<dbReference type="FunFam" id="3.90.1300.10:FF:000003">
    <property type="entry name" value="Amidase signature enzyme"/>
    <property type="match status" value="1"/>
</dbReference>
<dbReference type="EMBL" id="SPRH01000072">
    <property type="protein sequence ID" value="TIB96078.1"/>
    <property type="molecule type" value="Genomic_DNA"/>
</dbReference>
<dbReference type="InterPro" id="IPR001313">
    <property type="entry name" value="Pumilio_RNA-bd_rpt"/>
</dbReference>
<proteinExistence type="inferred from homology"/>
<accession>A0A4T0NIJ3</accession>
<feature type="repeat" description="Pumilio" evidence="15">
    <location>
        <begin position="1256"/>
        <end position="1295"/>
    </location>
</feature>
<evidence type="ECO:0000259" key="17">
    <source>
        <dbReference type="PROSITE" id="PS50303"/>
    </source>
</evidence>
<dbReference type="GO" id="GO:0005774">
    <property type="term" value="C:vacuolar membrane"/>
    <property type="evidence" value="ECO:0007669"/>
    <property type="project" value="UniProtKB-SubCell"/>
</dbReference>
<dbReference type="InterPro" id="IPR000225">
    <property type="entry name" value="Armadillo"/>
</dbReference>
<evidence type="ECO:0000313" key="18">
    <source>
        <dbReference type="EMBL" id="TIB96078.1"/>
    </source>
</evidence>
<dbReference type="Pfam" id="PF01425">
    <property type="entry name" value="Amidase"/>
    <property type="match status" value="1"/>
</dbReference>
<feature type="compositionally biased region" description="Low complexity" evidence="16">
    <location>
        <begin position="1220"/>
        <end position="1240"/>
    </location>
</feature>
<dbReference type="PROSITE" id="PS50302">
    <property type="entry name" value="PUM"/>
    <property type="match status" value="6"/>
</dbReference>
<dbReference type="Pfam" id="PF00514">
    <property type="entry name" value="Arm"/>
    <property type="match status" value="5"/>
</dbReference>
<dbReference type="CDD" id="cd07920">
    <property type="entry name" value="Pumilio"/>
    <property type="match status" value="1"/>
</dbReference>
<dbReference type="InterPro" id="IPR020556">
    <property type="entry name" value="Amidase_CS"/>
</dbReference>
<feature type="compositionally biased region" description="Pro residues" evidence="16">
    <location>
        <begin position="1196"/>
        <end position="1207"/>
    </location>
</feature>
<dbReference type="PANTHER" id="PTHR46072">
    <property type="entry name" value="AMIDASE-RELATED-RELATED"/>
    <property type="match status" value="1"/>
</dbReference>
<dbReference type="FunFam" id="1.25.10.10:FF:000131">
    <property type="entry name" value="Vacuolar protein 8"/>
    <property type="match status" value="1"/>
</dbReference>
<dbReference type="PROSITE" id="PS50303">
    <property type="entry name" value="PUM_HD"/>
    <property type="match status" value="1"/>
</dbReference>
<dbReference type="PANTHER" id="PTHR46072:SF11">
    <property type="entry name" value="AMIDASE-RELATED"/>
    <property type="match status" value="1"/>
</dbReference>
<feature type="repeat" description="ARM" evidence="14">
    <location>
        <begin position="719"/>
        <end position="761"/>
    </location>
</feature>
<evidence type="ECO:0000256" key="2">
    <source>
        <dbReference type="ARBA" id="ARBA00004592"/>
    </source>
</evidence>
<dbReference type="PROSITE" id="PS00571">
    <property type="entry name" value="AMIDASES"/>
    <property type="match status" value="1"/>
</dbReference>
<protein>
    <recommendedName>
        <fullName evidence="13">Vacuolar protein 8</fullName>
        <ecNumber evidence="5">3.5.1.4</ecNumber>
    </recommendedName>
</protein>
<keyword evidence="10" id="KW-0472">Membrane</keyword>
<comment type="similarity">
    <text evidence="3">Belongs to the beta-catenin family.</text>
</comment>
<dbReference type="SUPFAM" id="SSF48371">
    <property type="entry name" value="ARM repeat"/>
    <property type="match status" value="3"/>
</dbReference>
<evidence type="ECO:0000256" key="10">
    <source>
        <dbReference type="ARBA" id="ARBA00023136"/>
    </source>
</evidence>
<feature type="repeat" description="ARM" evidence="14">
    <location>
        <begin position="678"/>
        <end position="720"/>
    </location>
</feature>
<feature type="repeat" description="Pumilio" evidence="15">
    <location>
        <begin position="1375"/>
        <end position="1410"/>
    </location>
</feature>
<reference evidence="18 19" key="1">
    <citation type="submission" date="2019-03" db="EMBL/GenBank/DDBJ databases">
        <title>Sequencing 25 genomes of Wallemia mellicola.</title>
        <authorList>
            <person name="Gostincar C."/>
        </authorList>
    </citation>
    <scope>NUCLEOTIDE SEQUENCE [LARGE SCALE GENOMIC DNA]</scope>
    <source>
        <strain evidence="18 19">EXF-1262</strain>
    </source>
</reference>
<evidence type="ECO:0000256" key="3">
    <source>
        <dbReference type="ARBA" id="ARBA00005462"/>
    </source>
</evidence>
<evidence type="ECO:0000256" key="4">
    <source>
        <dbReference type="ARBA" id="ARBA00009199"/>
    </source>
</evidence>
<dbReference type="InterPro" id="IPR033133">
    <property type="entry name" value="PUM-HD"/>
</dbReference>
<dbReference type="InterPro" id="IPR016024">
    <property type="entry name" value="ARM-type_fold"/>
</dbReference>
<dbReference type="SMART" id="SM00185">
    <property type="entry name" value="ARM"/>
    <property type="match status" value="8"/>
</dbReference>
<dbReference type="FunFam" id="1.25.10.10:FF:000237">
    <property type="entry name" value="Pumilio homolog 9"/>
    <property type="match status" value="1"/>
</dbReference>
<feature type="repeat" description="Pumilio" evidence="15">
    <location>
        <begin position="1411"/>
        <end position="1446"/>
    </location>
</feature>
<evidence type="ECO:0000256" key="5">
    <source>
        <dbReference type="ARBA" id="ARBA00012922"/>
    </source>
</evidence>
<dbReference type="Pfam" id="PF00806">
    <property type="entry name" value="PUF"/>
    <property type="match status" value="7"/>
</dbReference>
<keyword evidence="11" id="KW-0449">Lipoprotein</keyword>
<dbReference type="InterPro" id="IPR011989">
    <property type="entry name" value="ARM-like"/>
</dbReference>
<feature type="repeat" description="ARM" evidence="14">
    <location>
        <begin position="760"/>
        <end position="797"/>
    </location>
</feature>
<feature type="region of interest" description="Disordered" evidence="16">
    <location>
        <begin position="1196"/>
        <end position="1242"/>
    </location>
</feature>
<evidence type="ECO:0000256" key="15">
    <source>
        <dbReference type="PROSITE-ProRule" id="PRU00317"/>
    </source>
</evidence>
<dbReference type="FunFam" id="1.25.10.10:FF:000236">
    <property type="entry name" value="Vacuolar protein 8, variant"/>
    <property type="match status" value="1"/>
</dbReference>
<dbReference type="Gene3D" id="3.90.1300.10">
    <property type="entry name" value="Amidase signature (AS) domain"/>
    <property type="match status" value="1"/>
</dbReference>
<keyword evidence="9" id="KW-0378">Hydrolase</keyword>
<evidence type="ECO:0000256" key="7">
    <source>
        <dbReference type="ARBA" id="ARBA00022707"/>
    </source>
</evidence>
<evidence type="ECO:0000256" key="14">
    <source>
        <dbReference type="PROSITE-ProRule" id="PRU00259"/>
    </source>
</evidence>
<dbReference type="PROSITE" id="PS50176">
    <property type="entry name" value="ARM_REPEAT"/>
    <property type="match status" value="7"/>
</dbReference>
<sequence>MSGWKIKAEKKKSERDNAIKEALTKLPEDKYEVDVKIRELSATALAKKVANKEYTALRTVEAYIRGSVEAHERTNCLTEVLYERALEIARALDKHLASTGNTIGPLHGVPISVKDMVNIKDVDSTIGFTNWIGNRATDDSAIVKILVHAGAIPIVKTNIPQTMLSFECSNPLWGRTVNPYNKDYTSGGSSGGEAALLASKGAAAGLGTDIGGSLRIPTSYCGTYSIKPSFGRWPLKDMKSGFEGIKATVGPMTRSVEDLELVARTVFNSTILTDVAESSIAPVPYRTIELPKKIRFGYYTDNNFVKSSPAVRRAVFETVEKLEQAGHECIDVGPVDAESAMEIFIALSAADGFKTLMSPLGGDPREPALFLIALGAKLPSFIRHLAAWALESFTPNAGFAKVLRESGEKSVQDYYRWTTKRNEFAKEFRNEVFKKHKLDGLIAPVQSMPNVPHTLTKYLNMIAAETITYNVTDSTVGVLPVTKVDKNLDQLPSNYASGKSARAQLLEDRMYAGKEPVYNADKMHGLPIGIQVIAEKAYEDERVIDCPHMPSSYNVNYTLSKIWEHSERDAVADLLAYLENRDNVPWFDEQEHDTTGSGSPLGALTTLAYSSNVDLQRSAALAFAEITEKEVRQVGRDTLEPLLYLLANHDTEVQRASSAALGNLAVNTENKLLIVRLGGLEPLIRQMLSPNVEVQCNAVGCVTNLATHDENKTKIAKSGALVPLTRLARSKDMRVQRNATGALLNMTHSDENRQQLVNAGAIPVLVSLLASPDTDVQYYCTTALSNIAVDVSNRKRLAQNEPKLVNSLVALMESPSLKVQCQSALALRNLASDEKYQLEIVRNGGLPPLLRLLRSSFLPLILSAAACVRNVSIHPANEAPIIDGGFLQPLIDLLGFGENEEVQCHAISTLRNLAASSERNKGAIVRAGAARRVRDLVRDAPIAVQSEMTACAAVLALSDDLKSTLLDMGMCECLIPLTASQSVEVQGNSAAALGNLSSKAEDYTIFNEVWSKPEGGLHGYLVRFLGSPDNTFQHIAVWTLVQLLESGDNDLIENIKESALILPLIKRLSTEELGEDKPQQLKNRLEAKRIEHELEREHQRKVFELEMKRLEDEHKKEEQQLLSSSSCPSSPPPGKHLLPSFIDSRRYSDEFDFEDDDKFPVLIKDIDGKFNTKLSISRPPSTNSKYYDLDFNIPNNPPYPLTSPNPPVNANSRRSLTPNQSQQKTAASQSQPQSQAQSNQKVDHDLNRFIGVKLEDIKGEIYSLCKDQHGCRYLQKKLEDDDAVDEVVDGVQLTSRQLIFNQIYTHFSELMTDPFGNYLCQKMLEFANDQQRDTLCETVSPELVTISLNMHGTRAVQKMIDYLSTRRQINTIIMSLSLNVVTLIKDLNGNHVIQKCLNRLIPNDNQFIYNAVASNCIEVATHRHGCCVLQRCIDHASDQQRIQLVTEITYHALTLIQDPFGNYVVQYVLDLNDNRFSDGVVRQFLGHICALSVQKFSSNVIEKVS</sequence>
<dbReference type="InterPro" id="IPR033712">
    <property type="entry name" value="Pumilio_RNA-bd"/>
</dbReference>
<feature type="domain" description="PUM-HD" evidence="17">
    <location>
        <begin position="1234"/>
        <end position="1505"/>
    </location>
</feature>
<feature type="repeat" description="ARM" evidence="14">
    <location>
        <begin position="803"/>
        <end position="845"/>
    </location>
</feature>
<dbReference type="Proteomes" id="UP000307169">
    <property type="component" value="Unassembled WGS sequence"/>
</dbReference>
<dbReference type="FunFam" id="1.25.10.10:FF:000128">
    <property type="entry name" value="Vacuolar protein-like protein 8"/>
    <property type="match status" value="1"/>
</dbReference>
<feature type="repeat" description="ARM" evidence="14">
    <location>
        <begin position="637"/>
        <end position="679"/>
    </location>
</feature>
<comment type="catalytic activity">
    <reaction evidence="1">
        <text>a monocarboxylic acid amide + H2O = a monocarboxylate + NH4(+)</text>
        <dbReference type="Rhea" id="RHEA:12020"/>
        <dbReference type="ChEBI" id="CHEBI:15377"/>
        <dbReference type="ChEBI" id="CHEBI:28938"/>
        <dbReference type="ChEBI" id="CHEBI:35757"/>
        <dbReference type="ChEBI" id="CHEBI:83628"/>
        <dbReference type="EC" id="3.5.1.4"/>
    </reaction>
</comment>
<dbReference type="GO" id="GO:0004040">
    <property type="term" value="F:amidase activity"/>
    <property type="evidence" value="ECO:0007669"/>
    <property type="project" value="UniProtKB-EC"/>
</dbReference>